<dbReference type="InterPro" id="IPR053142">
    <property type="entry name" value="PchR_regulatory_protein"/>
</dbReference>
<dbReference type="Proteomes" id="UP000028712">
    <property type="component" value="Unassembled WGS sequence"/>
</dbReference>
<dbReference type="Proteomes" id="UP000198424">
    <property type="component" value="Unassembled WGS sequence"/>
</dbReference>
<reference evidence="2 4" key="1">
    <citation type="submission" date="2014-07" db="EMBL/GenBank/DDBJ databases">
        <title>Genome of Flavobacterium hydatis DSM 2063.</title>
        <authorList>
            <person name="Pipes S.E."/>
            <person name="Stropko S.J."/>
            <person name="Newman J.D."/>
        </authorList>
    </citation>
    <scope>NUCLEOTIDE SEQUENCE [LARGE SCALE GENOMIC DNA]</scope>
    <source>
        <strain evidence="2 4">DSM 2063</strain>
    </source>
</reference>
<reference evidence="3 5" key="2">
    <citation type="submission" date="2016-11" db="EMBL/GenBank/DDBJ databases">
        <title>Whole genomes of Flavobacteriaceae.</title>
        <authorList>
            <person name="Stine C."/>
            <person name="Li C."/>
            <person name="Tadesse D."/>
        </authorList>
    </citation>
    <scope>NUCLEOTIDE SEQUENCE [LARGE SCALE GENOMIC DNA]</scope>
    <source>
        <strain evidence="3 5">ATCC 29551</strain>
    </source>
</reference>
<keyword evidence="5" id="KW-1185">Reference proteome</keyword>
<dbReference type="PANTHER" id="PTHR47893">
    <property type="entry name" value="REGULATORY PROTEIN PCHR"/>
    <property type="match status" value="1"/>
</dbReference>
<dbReference type="PANTHER" id="PTHR47893:SF1">
    <property type="entry name" value="REGULATORY PROTEIN PCHR"/>
    <property type="match status" value="1"/>
</dbReference>
<dbReference type="STRING" id="991.IW20_20800"/>
<protein>
    <recommendedName>
        <fullName evidence="1">HTH araC/xylS-type domain-containing protein</fullName>
    </recommendedName>
</protein>
<dbReference type="GO" id="GO:0003700">
    <property type="term" value="F:DNA-binding transcription factor activity"/>
    <property type="evidence" value="ECO:0007669"/>
    <property type="project" value="InterPro"/>
</dbReference>
<evidence type="ECO:0000313" key="3">
    <source>
        <dbReference type="EMBL" id="OXA89410.1"/>
    </source>
</evidence>
<dbReference type="PROSITE" id="PS01124">
    <property type="entry name" value="HTH_ARAC_FAMILY_2"/>
    <property type="match status" value="1"/>
</dbReference>
<dbReference type="EMBL" id="MUGY01000031">
    <property type="protein sequence ID" value="OXA89410.1"/>
    <property type="molecule type" value="Genomic_DNA"/>
</dbReference>
<dbReference type="InterPro" id="IPR018060">
    <property type="entry name" value="HTH_AraC"/>
</dbReference>
<evidence type="ECO:0000313" key="5">
    <source>
        <dbReference type="Proteomes" id="UP000198424"/>
    </source>
</evidence>
<comment type="caution">
    <text evidence="2">The sequence shown here is derived from an EMBL/GenBank/DDBJ whole genome shotgun (WGS) entry which is preliminary data.</text>
</comment>
<dbReference type="Gene3D" id="1.10.10.60">
    <property type="entry name" value="Homeodomain-like"/>
    <property type="match status" value="1"/>
</dbReference>
<evidence type="ECO:0000259" key="1">
    <source>
        <dbReference type="PROSITE" id="PS01124"/>
    </source>
</evidence>
<dbReference type="Pfam" id="PF12833">
    <property type="entry name" value="HTH_18"/>
    <property type="match status" value="1"/>
</dbReference>
<dbReference type="GO" id="GO:0043565">
    <property type="term" value="F:sequence-specific DNA binding"/>
    <property type="evidence" value="ECO:0007669"/>
    <property type="project" value="InterPro"/>
</dbReference>
<evidence type="ECO:0000313" key="2">
    <source>
        <dbReference type="EMBL" id="KFF10452.1"/>
    </source>
</evidence>
<dbReference type="AlphaFoldDB" id="A0A086A188"/>
<accession>A0A086A188</accession>
<proteinExistence type="predicted"/>
<dbReference type="SMART" id="SM00342">
    <property type="entry name" value="HTH_ARAC"/>
    <property type="match status" value="1"/>
</dbReference>
<dbReference type="OrthoDB" id="1228649at2"/>
<dbReference type="EMBL" id="JPRM01000039">
    <property type="protein sequence ID" value="KFF10452.1"/>
    <property type="molecule type" value="Genomic_DNA"/>
</dbReference>
<dbReference type="RefSeq" id="WP_035626746.1">
    <property type="nucleotide sequence ID" value="NZ_JBEWQG010000041.1"/>
</dbReference>
<evidence type="ECO:0000313" key="4">
    <source>
        <dbReference type="Proteomes" id="UP000028712"/>
    </source>
</evidence>
<gene>
    <name evidence="3" type="ORF">B0A62_20995</name>
    <name evidence="2" type="ORF">IW20_20800</name>
</gene>
<sequence>MKKITHFYSLTPEWQYKLAEEMGGELIDDKIIVIPETLGHGQSYFTQITPGISALFMDFVLTTPLKINRLKSENELYIFHFDLSDHTNLIKIDDIDYEIGSSINVGLAVISNDIESSFKPAVGQRTLALRLLVDKNLLNEFVESHPSEEFTNRRIKIKKTVPYYYDNIDSNSILLIQSLKTRSVYDSSFDPYLKGISLKLLGNFLNRYSDSEAVKNETTEIEIEAITKTKMYLLDHLYNPFPSVPFLSKMAGMSPSKYKMLFKKEFHNTPNNLFIKEKMLLANRLLQSGDYNTLTEIIYELNYTKLSYFCTKYYDLFHRKPSEDFIKKKKQKSFAVLRPDTFL</sequence>
<dbReference type="eggNOG" id="COG2207">
    <property type="taxonomic scope" value="Bacteria"/>
</dbReference>
<organism evidence="2 4">
    <name type="scientific">Flavobacterium hydatis</name>
    <name type="common">Cytophaga aquatilis</name>
    <dbReference type="NCBI Taxonomy" id="991"/>
    <lineage>
        <taxon>Bacteria</taxon>
        <taxon>Pseudomonadati</taxon>
        <taxon>Bacteroidota</taxon>
        <taxon>Flavobacteriia</taxon>
        <taxon>Flavobacteriales</taxon>
        <taxon>Flavobacteriaceae</taxon>
        <taxon>Flavobacterium</taxon>
    </lineage>
</organism>
<name>A0A086A188_FLAHY</name>
<feature type="domain" description="HTH araC/xylS-type" evidence="1">
    <location>
        <begin position="227"/>
        <end position="327"/>
    </location>
</feature>